<accession>A0A837PBD9</accession>
<dbReference type="RefSeq" id="WP_003642863.1">
    <property type="nucleotide sequence ID" value="NZ_AUTE01000063.1"/>
</dbReference>
<dbReference type="AlphaFoldDB" id="A0A837PBD9"/>
<keyword evidence="1" id="KW-0812">Transmembrane</keyword>
<keyword evidence="1" id="KW-0472">Membrane</keyword>
<organism evidence="3 4">
    <name type="scientific">Lactiplantibacillus plantarum WJL</name>
    <dbReference type="NCBI Taxonomy" id="1350466"/>
    <lineage>
        <taxon>Bacteria</taxon>
        <taxon>Bacillati</taxon>
        <taxon>Bacillota</taxon>
        <taxon>Bacilli</taxon>
        <taxon>Lactobacillales</taxon>
        <taxon>Lactobacillaceae</taxon>
        <taxon>Lactiplantibacillus</taxon>
    </lineage>
</organism>
<evidence type="ECO:0000259" key="2">
    <source>
        <dbReference type="Pfam" id="PF07523"/>
    </source>
</evidence>
<dbReference type="Gene3D" id="2.60.40.10">
    <property type="entry name" value="Immunoglobulins"/>
    <property type="match status" value="1"/>
</dbReference>
<evidence type="ECO:0000313" key="4">
    <source>
        <dbReference type="Proteomes" id="UP000050511"/>
    </source>
</evidence>
<evidence type="ECO:0000313" key="3">
    <source>
        <dbReference type="EMBL" id="KPN43238.1"/>
    </source>
</evidence>
<comment type="caution">
    <text evidence="3">The sequence shown here is derived from an EMBL/GenBank/DDBJ whole genome shotgun (WGS) entry which is preliminary data.</text>
</comment>
<feature type="domain" description="Ig-like" evidence="2">
    <location>
        <begin position="27"/>
        <end position="72"/>
    </location>
</feature>
<sequence>MATVTVVASQVGIKTNNSTLMAGPMTKWQAEYNFVSATDEHGKALDFSKVKVTESVDPTKAGTYTITYSYTDGAGNVIKATDTVTIISQSGLSTPAKPGEPSKTTMSDEYKLHRKPTKNQYVSHKLPQTDETNQQVVSISGLLMLAVSGILRVLGIRKRQD</sequence>
<evidence type="ECO:0000256" key="1">
    <source>
        <dbReference type="SAM" id="Phobius"/>
    </source>
</evidence>
<proteinExistence type="predicted"/>
<dbReference type="EMBL" id="LKLZ01000003">
    <property type="protein sequence ID" value="KPN43238.1"/>
    <property type="molecule type" value="Genomic_DNA"/>
</dbReference>
<name>A0A837PBD9_LACPN</name>
<dbReference type="NCBIfam" id="TIGR01167">
    <property type="entry name" value="LPXTG_anchor"/>
    <property type="match status" value="1"/>
</dbReference>
<dbReference type="Proteomes" id="UP000050511">
    <property type="component" value="Unassembled WGS sequence"/>
</dbReference>
<keyword evidence="1" id="KW-1133">Transmembrane helix</keyword>
<gene>
    <name evidence="3" type="ORF">WJL_0311</name>
</gene>
<dbReference type="InterPro" id="IPR022038">
    <property type="entry name" value="Ig-like_bact"/>
</dbReference>
<feature type="transmembrane region" description="Helical" evidence="1">
    <location>
        <begin position="136"/>
        <end position="155"/>
    </location>
</feature>
<dbReference type="Pfam" id="PF07523">
    <property type="entry name" value="Big_3"/>
    <property type="match status" value="1"/>
</dbReference>
<reference evidence="3 4" key="1">
    <citation type="submission" date="2015-10" db="EMBL/GenBank/DDBJ databases">
        <title>Resequencing of Lactobacillus plantarum WJL strain genome.</title>
        <authorList>
            <person name="Martino M.E."/>
        </authorList>
    </citation>
    <scope>NUCLEOTIDE SEQUENCE [LARGE SCALE GENOMIC DNA]</scope>
    <source>
        <strain evidence="3 4">WJL</strain>
    </source>
</reference>
<dbReference type="InterPro" id="IPR013783">
    <property type="entry name" value="Ig-like_fold"/>
</dbReference>
<protein>
    <recommendedName>
        <fullName evidence="2">Ig-like domain-containing protein</fullName>
    </recommendedName>
</protein>